<protein>
    <submittedName>
        <fullName evidence="1">Uncharacterized protein</fullName>
    </submittedName>
</protein>
<dbReference type="OrthoDB" id="5897777at2759"/>
<comment type="caution">
    <text evidence="1">The sequence shown here is derived from an EMBL/GenBank/DDBJ whole genome shotgun (WGS) entry which is preliminary data.</text>
</comment>
<organism evidence="1 2">
    <name type="scientific">Meloidogyne enterolobii</name>
    <name type="common">Root-knot nematode worm</name>
    <name type="synonym">Meloidogyne mayaguensis</name>
    <dbReference type="NCBI Taxonomy" id="390850"/>
    <lineage>
        <taxon>Eukaryota</taxon>
        <taxon>Metazoa</taxon>
        <taxon>Ecdysozoa</taxon>
        <taxon>Nematoda</taxon>
        <taxon>Chromadorea</taxon>
        <taxon>Rhabditida</taxon>
        <taxon>Tylenchina</taxon>
        <taxon>Tylenchomorpha</taxon>
        <taxon>Tylenchoidea</taxon>
        <taxon>Meloidogynidae</taxon>
        <taxon>Meloidogyninae</taxon>
        <taxon>Meloidogyne</taxon>
    </lineage>
</organism>
<reference evidence="1 2" key="1">
    <citation type="submission" date="2020-08" db="EMBL/GenBank/DDBJ databases">
        <authorList>
            <person name="Koutsovoulos G."/>
            <person name="Danchin GJ E."/>
        </authorList>
    </citation>
    <scope>NUCLEOTIDE SEQUENCE [LARGE SCALE GENOMIC DNA]</scope>
</reference>
<evidence type="ECO:0000313" key="2">
    <source>
        <dbReference type="Proteomes" id="UP000580250"/>
    </source>
</evidence>
<sequence>MIIIFNIFLINLQKTKKIMKLFSFFLIFLLLSKVLSIEQLKIDNAYGIRKIGTMTMDDMPIKMDQIDWTTRKRSMNMRGGIKERVYK</sequence>
<gene>
    <name evidence="1" type="ORF">MENT_LOCUS46532</name>
</gene>
<accession>A0A6V7X2Y6</accession>
<dbReference type="Proteomes" id="UP000580250">
    <property type="component" value="Unassembled WGS sequence"/>
</dbReference>
<proteinExistence type="predicted"/>
<evidence type="ECO:0000313" key="1">
    <source>
        <dbReference type="EMBL" id="CAD2193573.1"/>
    </source>
</evidence>
<dbReference type="AlphaFoldDB" id="A0A6V7X2Y6"/>
<dbReference type="EMBL" id="CAJEWN010001041">
    <property type="protein sequence ID" value="CAD2193573.1"/>
    <property type="molecule type" value="Genomic_DNA"/>
</dbReference>
<name>A0A6V7X2Y6_MELEN</name>